<reference evidence="2" key="1">
    <citation type="submission" date="2020-11" db="EMBL/GenBank/DDBJ databases">
        <title>Sequencing the genomes of 1000 actinobacteria strains.</title>
        <authorList>
            <person name="Klenk H.-P."/>
        </authorList>
    </citation>
    <scope>NUCLEOTIDE SEQUENCE</scope>
    <source>
        <strain evidence="2">DSM 45356</strain>
    </source>
</reference>
<protein>
    <submittedName>
        <fullName evidence="2">Putative membrane protein</fullName>
    </submittedName>
</protein>
<proteinExistence type="predicted"/>
<feature type="transmembrane region" description="Helical" evidence="1">
    <location>
        <begin position="6"/>
        <end position="27"/>
    </location>
</feature>
<keyword evidence="3" id="KW-1185">Reference proteome</keyword>
<name>A0A8J7GED1_9ACTN</name>
<dbReference type="Proteomes" id="UP000622552">
    <property type="component" value="Unassembled WGS sequence"/>
</dbReference>
<evidence type="ECO:0000313" key="2">
    <source>
        <dbReference type="EMBL" id="MBG6139068.1"/>
    </source>
</evidence>
<dbReference type="RefSeq" id="WP_197005762.1">
    <property type="nucleotide sequence ID" value="NZ_BONS01000011.1"/>
</dbReference>
<accession>A0A8J7GED1</accession>
<comment type="caution">
    <text evidence="2">The sequence shown here is derived from an EMBL/GenBank/DDBJ whole genome shotgun (WGS) entry which is preliminary data.</text>
</comment>
<organism evidence="2 3">
    <name type="scientific">Longispora fulva</name>
    <dbReference type="NCBI Taxonomy" id="619741"/>
    <lineage>
        <taxon>Bacteria</taxon>
        <taxon>Bacillati</taxon>
        <taxon>Actinomycetota</taxon>
        <taxon>Actinomycetes</taxon>
        <taxon>Micromonosporales</taxon>
        <taxon>Micromonosporaceae</taxon>
        <taxon>Longispora</taxon>
    </lineage>
</organism>
<dbReference type="EMBL" id="JADOUF010000001">
    <property type="protein sequence ID" value="MBG6139068.1"/>
    <property type="molecule type" value="Genomic_DNA"/>
</dbReference>
<feature type="transmembrane region" description="Helical" evidence="1">
    <location>
        <begin position="48"/>
        <end position="68"/>
    </location>
</feature>
<feature type="transmembrane region" description="Helical" evidence="1">
    <location>
        <begin position="88"/>
        <end position="106"/>
    </location>
</feature>
<evidence type="ECO:0000313" key="3">
    <source>
        <dbReference type="Proteomes" id="UP000622552"/>
    </source>
</evidence>
<gene>
    <name evidence="2" type="ORF">IW245_005262</name>
</gene>
<dbReference type="AlphaFoldDB" id="A0A8J7GED1"/>
<sequence>MDLTVISYIAYLLISIGLTVWVAQTLSKAGKIFLIDVFKGNAELSSSVNHLLVVGFYLLNLGFVALFMKMTDQVNGQRQVFEAVALKVGTVLLVLGVLHLFNLYVLNKFRRRSAMDGQKFPPVPPQMMTRIAPPQQQFRPPMAPPAAPQM</sequence>
<keyword evidence="1" id="KW-1133">Transmembrane helix</keyword>
<keyword evidence="1" id="KW-0472">Membrane</keyword>
<keyword evidence="1" id="KW-0812">Transmembrane</keyword>
<evidence type="ECO:0000256" key="1">
    <source>
        <dbReference type="SAM" id="Phobius"/>
    </source>
</evidence>